<dbReference type="EMBL" id="LBYB01000007">
    <property type="protein sequence ID" value="KKR41708.1"/>
    <property type="molecule type" value="Genomic_DNA"/>
</dbReference>
<dbReference type="Proteomes" id="UP000034881">
    <property type="component" value="Unassembled WGS sequence"/>
</dbReference>
<name>A0A0G0QNL3_9BACT</name>
<gene>
    <name evidence="1" type="ORF">UT77_C0007G0010</name>
</gene>
<organism evidence="1 2">
    <name type="scientific">Candidatus Daviesbacteria bacterium GW2011_GWC2_40_12</name>
    <dbReference type="NCBI Taxonomy" id="1618431"/>
    <lineage>
        <taxon>Bacteria</taxon>
        <taxon>Candidatus Daviesiibacteriota</taxon>
    </lineage>
</organism>
<evidence type="ECO:0000313" key="1">
    <source>
        <dbReference type="EMBL" id="KKR41708.1"/>
    </source>
</evidence>
<proteinExistence type="predicted"/>
<protein>
    <submittedName>
        <fullName evidence="1">Uncharacterized protein</fullName>
    </submittedName>
</protein>
<reference evidence="1 2" key="1">
    <citation type="journal article" date="2015" name="Nature">
        <title>rRNA introns, odd ribosomes, and small enigmatic genomes across a large radiation of phyla.</title>
        <authorList>
            <person name="Brown C.T."/>
            <person name="Hug L.A."/>
            <person name="Thomas B.C."/>
            <person name="Sharon I."/>
            <person name="Castelle C.J."/>
            <person name="Singh A."/>
            <person name="Wilkins M.J."/>
            <person name="Williams K.H."/>
            <person name="Banfield J.F."/>
        </authorList>
    </citation>
    <scope>NUCLEOTIDE SEQUENCE [LARGE SCALE GENOMIC DNA]</scope>
</reference>
<sequence length="100" mass="11435">MDFLYVKTRKITQPGRILRRKNCNGNERYRDFSKTPRPVLVASRAADISVMYEGNGVADSKFFGSVPVKPFEYLYQAGSVSFQGEDFPRDTIAERCVLNF</sequence>
<comment type="caution">
    <text evidence="1">The sequence shown here is derived from an EMBL/GenBank/DDBJ whole genome shotgun (WGS) entry which is preliminary data.</text>
</comment>
<dbReference type="AlphaFoldDB" id="A0A0G0QNL3"/>
<accession>A0A0G0QNL3</accession>
<evidence type="ECO:0000313" key="2">
    <source>
        <dbReference type="Proteomes" id="UP000034881"/>
    </source>
</evidence>